<evidence type="ECO:0000313" key="8">
    <source>
        <dbReference type="EMBL" id="TWJ19027.1"/>
    </source>
</evidence>
<dbReference type="PANTHER" id="PTHR32089:SF112">
    <property type="entry name" value="LYSOZYME-LIKE PROTEIN-RELATED"/>
    <property type="match status" value="1"/>
</dbReference>
<organism evidence="8 9">
    <name type="scientific">Geobacter argillaceus</name>
    <dbReference type="NCBI Taxonomy" id="345631"/>
    <lineage>
        <taxon>Bacteria</taxon>
        <taxon>Pseudomonadati</taxon>
        <taxon>Thermodesulfobacteriota</taxon>
        <taxon>Desulfuromonadia</taxon>
        <taxon>Geobacterales</taxon>
        <taxon>Geobacteraceae</taxon>
        <taxon>Geobacter</taxon>
    </lineage>
</organism>
<dbReference type="CDD" id="cd11386">
    <property type="entry name" value="MCP_signal"/>
    <property type="match status" value="1"/>
</dbReference>
<dbReference type="EMBL" id="VLLN01000012">
    <property type="protein sequence ID" value="TWJ19027.1"/>
    <property type="molecule type" value="Genomic_DNA"/>
</dbReference>
<protein>
    <submittedName>
        <fullName evidence="8">Methyl-accepting chemotaxis protein</fullName>
    </submittedName>
</protein>
<proteinExistence type="inferred from homology"/>
<comment type="subcellular location">
    <subcellularLocation>
        <location evidence="1">Membrane</location>
    </subcellularLocation>
</comment>
<dbReference type="InterPro" id="IPR004089">
    <property type="entry name" value="MCPsignal_dom"/>
</dbReference>
<name>A0A562VMS1_9BACT</name>
<evidence type="ECO:0000256" key="3">
    <source>
        <dbReference type="ARBA" id="ARBA00029447"/>
    </source>
</evidence>
<comment type="caution">
    <text evidence="8">The sequence shown here is derived from an EMBL/GenBank/DDBJ whole genome shotgun (WGS) entry which is preliminary data.</text>
</comment>
<feature type="transmembrane region" description="Helical" evidence="5">
    <location>
        <begin position="17"/>
        <end position="35"/>
    </location>
</feature>
<evidence type="ECO:0000259" key="6">
    <source>
        <dbReference type="PROSITE" id="PS50111"/>
    </source>
</evidence>
<dbReference type="SMART" id="SM00304">
    <property type="entry name" value="HAMP"/>
    <property type="match status" value="1"/>
</dbReference>
<dbReference type="SMART" id="SM00283">
    <property type="entry name" value="MA"/>
    <property type="match status" value="1"/>
</dbReference>
<dbReference type="GO" id="GO:0016020">
    <property type="term" value="C:membrane"/>
    <property type="evidence" value="ECO:0007669"/>
    <property type="project" value="UniProtKB-SubCell"/>
</dbReference>
<keyword evidence="5" id="KW-1133">Transmembrane helix</keyword>
<dbReference type="InterPro" id="IPR003660">
    <property type="entry name" value="HAMP_dom"/>
</dbReference>
<keyword evidence="5" id="KW-0812">Transmembrane</keyword>
<dbReference type="RefSeq" id="WP_145022741.1">
    <property type="nucleotide sequence ID" value="NZ_VLLN01000012.1"/>
</dbReference>
<evidence type="ECO:0000256" key="1">
    <source>
        <dbReference type="ARBA" id="ARBA00004370"/>
    </source>
</evidence>
<keyword evidence="5" id="KW-0472">Membrane</keyword>
<dbReference type="Pfam" id="PF00015">
    <property type="entry name" value="MCPsignal"/>
    <property type="match status" value="1"/>
</dbReference>
<dbReference type="GO" id="GO:0006935">
    <property type="term" value="P:chemotaxis"/>
    <property type="evidence" value="ECO:0007669"/>
    <property type="project" value="UniProtKB-ARBA"/>
</dbReference>
<keyword evidence="9" id="KW-1185">Reference proteome</keyword>
<dbReference type="Gene3D" id="1.10.287.950">
    <property type="entry name" value="Methyl-accepting chemotaxis protein"/>
    <property type="match status" value="1"/>
</dbReference>
<reference evidence="8 9" key="1">
    <citation type="submission" date="2019-07" db="EMBL/GenBank/DDBJ databases">
        <title>Genomic Encyclopedia of Archaeal and Bacterial Type Strains, Phase II (KMG-II): from individual species to whole genera.</title>
        <authorList>
            <person name="Goeker M."/>
        </authorList>
    </citation>
    <scope>NUCLEOTIDE SEQUENCE [LARGE SCALE GENOMIC DNA]</scope>
    <source>
        <strain evidence="8 9">ATCC BAA-1139</strain>
    </source>
</reference>
<dbReference type="GO" id="GO:0007165">
    <property type="term" value="P:signal transduction"/>
    <property type="evidence" value="ECO:0007669"/>
    <property type="project" value="UniProtKB-KW"/>
</dbReference>
<dbReference type="Proteomes" id="UP000319449">
    <property type="component" value="Unassembled WGS sequence"/>
</dbReference>
<dbReference type="FunFam" id="1.10.287.950:FF:000001">
    <property type="entry name" value="Methyl-accepting chemotaxis sensory transducer"/>
    <property type="match status" value="1"/>
</dbReference>
<sequence length="392" mass="42107">MDFLLNLYLHLKIRTRIMLLSICYSFCIIIAVIMGRSFSTLQAVASTTIFVLLGFLFSWLLFWTVNDALNRILGYLARITDGDLTQTIAPKRNNEISNIIRSISSLQTTMRDIISQISQTSEQVAMASRQLQSNADQIAAGTENAASQTNTVAVASEEMAATSNDIANNCMNAADNSSRASNTAQAGVEIVRQTTDCMESIATRVNDAAKTVVELGARSDQIGQIIGTIEDIADQTNLLALNAAIEAARAGEQGRGFAVVADEVRALAERTTRATREISEMIKAIQNETKEAVLAIEQGVAEVEKGTEYSGKSGQSLEQILQQVNDVTMQINQIATAANQQTSTTGEISNNIQQITAVIQQTAQGATETTAAAAMLATQAKELGSLVGQFKL</sequence>
<keyword evidence="2 4" id="KW-0807">Transducer</keyword>
<feature type="transmembrane region" description="Helical" evidence="5">
    <location>
        <begin position="41"/>
        <end position="63"/>
    </location>
</feature>
<evidence type="ECO:0000313" key="9">
    <source>
        <dbReference type="Proteomes" id="UP000319449"/>
    </source>
</evidence>
<dbReference type="SUPFAM" id="SSF58104">
    <property type="entry name" value="Methyl-accepting chemotaxis protein (MCP) signaling domain"/>
    <property type="match status" value="1"/>
</dbReference>
<evidence type="ECO:0000259" key="7">
    <source>
        <dbReference type="PROSITE" id="PS50885"/>
    </source>
</evidence>
<dbReference type="OrthoDB" id="9791237at2"/>
<evidence type="ECO:0000256" key="5">
    <source>
        <dbReference type="SAM" id="Phobius"/>
    </source>
</evidence>
<feature type="domain" description="HAMP" evidence="7">
    <location>
        <begin position="63"/>
        <end position="115"/>
    </location>
</feature>
<dbReference type="PANTHER" id="PTHR32089">
    <property type="entry name" value="METHYL-ACCEPTING CHEMOTAXIS PROTEIN MCPB"/>
    <property type="match status" value="1"/>
</dbReference>
<feature type="domain" description="Methyl-accepting transducer" evidence="6">
    <location>
        <begin position="120"/>
        <end position="356"/>
    </location>
</feature>
<dbReference type="PROSITE" id="PS50885">
    <property type="entry name" value="HAMP"/>
    <property type="match status" value="1"/>
</dbReference>
<dbReference type="PROSITE" id="PS50111">
    <property type="entry name" value="CHEMOTAXIS_TRANSDUC_2"/>
    <property type="match status" value="1"/>
</dbReference>
<evidence type="ECO:0000256" key="2">
    <source>
        <dbReference type="ARBA" id="ARBA00023224"/>
    </source>
</evidence>
<comment type="similarity">
    <text evidence="3">Belongs to the methyl-accepting chemotaxis (MCP) protein family.</text>
</comment>
<gene>
    <name evidence="8" type="ORF">JN12_02246</name>
</gene>
<dbReference type="AlphaFoldDB" id="A0A562VMS1"/>
<accession>A0A562VMS1</accession>
<evidence type="ECO:0000256" key="4">
    <source>
        <dbReference type="PROSITE-ProRule" id="PRU00284"/>
    </source>
</evidence>